<protein>
    <recommendedName>
        <fullName evidence="3">alpha-L-fucosidase</fullName>
        <ecNumber evidence="3">3.2.1.51</ecNumber>
    </recommendedName>
</protein>
<dbReference type="Proteomes" id="UP000546213">
    <property type="component" value="Unassembled WGS sequence"/>
</dbReference>
<feature type="domain" description="Glycoside hydrolase family 29 N-terminal" evidence="8">
    <location>
        <begin position="22"/>
        <end position="389"/>
    </location>
</feature>
<comment type="function">
    <text evidence="1">Alpha-L-fucosidase is responsible for hydrolyzing the alpha-1,6-linked fucose joined to the reducing-end N-acetylglucosamine of the carbohydrate moieties of glycoproteins.</text>
</comment>
<dbReference type="PRINTS" id="PR00741">
    <property type="entry name" value="GLHYDRLASE29"/>
</dbReference>
<dbReference type="InterPro" id="IPR031919">
    <property type="entry name" value="Fucosidase_C"/>
</dbReference>
<comment type="caution">
    <text evidence="10">The sequence shown here is derived from an EMBL/GenBank/DDBJ whole genome shotgun (WGS) entry which is preliminary data.</text>
</comment>
<organism evidence="10 11">
    <name type="scientific">Fusarium pseudocircinatum</name>
    <dbReference type="NCBI Taxonomy" id="56676"/>
    <lineage>
        <taxon>Eukaryota</taxon>
        <taxon>Fungi</taxon>
        <taxon>Dikarya</taxon>
        <taxon>Ascomycota</taxon>
        <taxon>Pezizomycotina</taxon>
        <taxon>Sordariomycetes</taxon>
        <taxon>Hypocreomycetidae</taxon>
        <taxon>Hypocreales</taxon>
        <taxon>Nectriaceae</taxon>
        <taxon>Fusarium</taxon>
        <taxon>Fusarium fujikuroi species complex</taxon>
    </lineage>
</organism>
<dbReference type="InterPro" id="IPR016286">
    <property type="entry name" value="FUC_metazoa-typ"/>
</dbReference>
<dbReference type="OrthoDB" id="6039950at2759"/>
<gene>
    <name evidence="10" type="ORF">FPCIR_1032</name>
</gene>
<evidence type="ECO:0000313" key="10">
    <source>
        <dbReference type="EMBL" id="KAF5603971.1"/>
    </source>
</evidence>
<dbReference type="GO" id="GO:0006004">
    <property type="term" value="P:fucose metabolic process"/>
    <property type="evidence" value="ECO:0007669"/>
    <property type="project" value="InterPro"/>
</dbReference>
<dbReference type="SMART" id="SM00812">
    <property type="entry name" value="Alpha_L_fucos"/>
    <property type="match status" value="1"/>
</dbReference>
<dbReference type="InterPro" id="IPR013780">
    <property type="entry name" value="Glyco_hydro_b"/>
</dbReference>
<dbReference type="Gene3D" id="2.60.40.1180">
    <property type="entry name" value="Golgi alpha-mannosidase II"/>
    <property type="match status" value="1"/>
</dbReference>
<dbReference type="Gene3D" id="3.20.20.80">
    <property type="entry name" value="Glycosidases"/>
    <property type="match status" value="1"/>
</dbReference>
<evidence type="ECO:0000313" key="11">
    <source>
        <dbReference type="Proteomes" id="UP000546213"/>
    </source>
</evidence>
<evidence type="ECO:0000256" key="7">
    <source>
        <dbReference type="SAM" id="SignalP"/>
    </source>
</evidence>
<dbReference type="PANTHER" id="PTHR10030:SF37">
    <property type="entry name" value="ALPHA-L-FUCOSIDASE-RELATED"/>
    <property type="match status" value="1"/>
</dbReference>
<feature type="chain" id="PRO_5034083250" description="alpha-L-fucosidase" evidence="7">
    <location>
        <begin position="21"/>
        <end position="602"/>
    </location>
</feature>
<evidence type="ECO:0000256" key="6">
    <source>
        <dbReference type="ARBA" id="ARBA00023295"/>
    </source>
</evidence>
<dbReference type="AlphaFoldDB" id="A0A8H5PVF4"/>
<dbReference type="EMBL" id="JAAOAS010000021">
    <property type="protein sequence ID" value="KAF5603971.1"/>
    <property type="molecule type" value="Genomic_DNA"/>
</dbReference>
<dbReference type="EC" id="3.2.1.51" evidence="3"/>
<dbReference type="Pfam" id="PF16757">
    <property type="entry name" value="Fucosidase_C"/>
    <property type="match status" value="1"/>
</dbReference>
<keyword evidence="4 7" id="KW-0732">Signal</keyword>
<dbReference type="PANTHER" id="PTHR10030">
    <property type="entry name" value="ALPHA-L-FUCOSIDASE"/>
    <property type="match status" value="1"/>
</dbReference>
<evidence type="ECO:0000256" key="2">
    <source>
        <dbReference type="ARBA" id="ARBA00007951"/>
    </source>
</evidence>
<feature type="signal peptide" evidence="7">
    <location>
        <begin position="1"/>
        <end position="20"/>
    </location>
</feature>
<evidence type="ECO:0000259" key="8">
    <source>
        <dbReference type="Pfam" id="PF01120"/>
    </source>
</evidence>
<feature type="domain" description="Alpha-L-fucosidase C-terminal" evidence="9">
    <location>
        <begin position="420"/>
        <end position="508"/>
    </location>
</feature>
<evidence type="ECO:0000256" key="4">
    <source>
        <dbReference type="ARBA" id="ARBA00022729"/>
    </source>
</evidence>
<keyword evidence="5" id="KW-0378">Hydrolase</keyword>
<keyword evidence="11" id="KW-1185">Reference proteome</keyword>
<keyword evidence="6" id="KW-0326">Glycosidase</keyword>
<dbReference type="GO" id="GO:0004560">
    <property type="term" value="F:alpha-L-fucosidase activity"/>
    <property type="evidence" value="ECO:0007669"/>
    <property type="project" value="UniProtKB-EC"/>
</dbReference>
<evidence type="ECO:0000259" key="9">
    <source>
        <dbReference type="Pfam" id="PF16757"/>
    </source>
</evidence>
<name>A0A8H5PVF4_9HYPO</name>
<sequence>MKVQQPHTLLTWGLIPTILAKPTGPYQPTWESTDKHTASPEWFRDAKFGVYWHWGAFTTPQYGSEWYPRNMYFPGDVRTHHEETYGPLDKWGYQNFILGSKDLKGNHVQFKPILAADGGHFDPIDWMEAIKGSGAKFAGPVAEHHDGFSMWNSQVNQWNSVRLGPKLDLVPIFAELVRHYDMKFMVAMHTAFNFNGYYVQVPKQNSTSLQKLFGQLPTNVENKLWFEKQREVIDLVQPDIIWNDVALDSPGWCLTDTTSCSVEESQRLKFLAYYFNKGVEWGKDVLTTYKDYDHGFHDTSAVMDFERGGPADITRPYWLTDDAISATSWSYTDGIEYYNAKQMIHSLLDRVSKNGNMLLNISPTAAGILPQAQKDVLSAIGSFLKRYGEAVYDTRAWNIYGEGPTKAGGGSFVKPMEGTDKDLRFTRSKQNDILYVFVLGWPSDKKMSIASLGSDSLVDLSSLKSVQLLGDSAQEYTAVEAFKQENDGLVISLPDQPKESVAYVVKLTFDGKIPVPQPTLGAAVFTGKNSDIGITLGEGKFKAIFLSEAGIEPGDITFLRVSNGTVARSYVKEDITGDATTYGVGEHEVPTGSIGSIAIERA</sequence>
<dbReference type="InterPro" id="IPR000933">
    <property type="entry name" value="Glyco_hydro_29"/>
</dbReference>
<evidence type="ECO:0000256" key="5">
    <source>
        <dbReference type="ARBA" id="ARBA00022801"/>
    </source>
</evidence>
<proteinExistence type="inferred from homology"/>
<dbReference type="SUPFAM" id="SSF51445">
    <property type="entry name" value="(Trans)glycosidases"/>
    <property type="match status" value="1"/>
</dbReference>
<evidence type="ECO:0000256" key="1">
    <source>
        <dbReference type="ARBA" id="ARBA00004071"/>
    </source>
</evidence>
<accession>A0A8H5PVF4</accession>
<dbReference type="GO" id="GO:0016139">
    <property type="term" value="P:glycoside catabolic process"/>
    <property type="evidence" value="ECO:0007669"/>
    <property type="project" value="TreeGrafter"/>
</dbReference>
<dbReference type="InterPro" id="IPR057739">
    <property type="entry name" value="Glyco_hydro_29_N"/>
</dbReference>
<comment type="similarity">
    <text evidence="2">Belongs to the glycosyl hydrolase 29 family.</text>
</comment>
<reference evidence="10 11" key="1">
    <citation type="submission" date="2020-05" db="EMBL/GenBank/DDBJ databases">
        <title>Identification and distribution of gene clusters putatively required for synthesis of sphingolipid metabolism inhibitors in phylogenetically diverse species of the filamentous fungus Fusarium.</title>
        <authorList>
            <person name="Kim H.-S."/>
            <person name="Busman M."/>
            <person name="Brown D.W."/>
            <person name="Divon H."/>
            <person name="Uhlig S."/>
            <person name="Proctor R.H."/>
        </authorList>
    </citation>
    <scope>NUCLEOTIDE SEQUENCE [LARGE SCALE GENOMIC DNA]</scope>
    <source>
        <strain evidence="10 11">NRRL 36939</strain>
    </source>
</reference>
<dbReference type="Pfam" id="PF01120">
    <property type="entry name" value="Alpha_L_fucos"/>
    <property type="match status" value="1"/>
</dbReference>
<dbReference type="InterPro" id="IPR017853">
    <property type="entry name" value="GH"/>
</dbReference>
<evidence type="ECO:0000256" key="3">
    <source>
        <dbReference type="ARBA" id="ARBA00012662"/>
    </source>
</evidence>